<accession>A0A9Q1JRJ8</accession>
<dbReference type="GO" id="GO:0003676">
    <property type="term" value="F:nucleic acid binding"/>
    <property type="evidence" value="ECO:0007669"/>
    <property type="project" value="InterPro"/>
</dbReference>
<comment type="caution">
    <text evidence="2">The sequence shown here is derived from an EMBL/GenBank/DDBJ whole genome shotgun (WGS) entry which is preliminary data.</text>
</comment>
<evidence type="ECO:0000313" key="3">
    <source>
        <dbReference type="Proteomes" id="UP001153076"/>
    </source>
</evidence>
<sequence length="213" mass="24175">MWITKQTCKDVVQTAWASVSKPNAVDKLLGYIDQCSAELLKWNKTTFGNECWNARNHFILNKPDGNLHTLGKRTINFVKSYRDAKESAPTGPSKTSNCVEPPTVGYLKLNFDGVVSDDSFWGWVFILRNEDGHITLIIDTTVGFFVRDILSFIEHFDFVSWSFVKRGGNRVVHDLAHRQPLCLGGKVWGSDAPDDILERASEDMYTFVDRNLI</sequence>
<dbReference type="AlphaFoldDB" id="A0A9Q1JRJ8"/>
<evidence type="ECO:0000313" key="2">
    <source>
        <dbReference type="EMBL" id="KAJ8429791.1"/>
    </source>
</evidence>
<reference evidence="2" key="1">
    <citation type="submission" date="2022-04" db="EMBL/GenBank/DDBJ databases">
        <title>Carnegiea gigantea Genome sequencing and assembly v2.</title>
        <authorList>
            <person name="Copetti D."/>
            <person name="Sanderson M.J."/>
            <person name="Burquez A."/>
            <person name="Wojciechowski M.F."/>
        </authorList>
    </citation>
    <scope>NUCLEOTIDE SEQUENCE</scope>
    <source>
        <strain evidence="2">SGP5-SGP5p</strain>
        <tissue evidence="2">Aerial part</tissue>
    </source>
</reference>
<feature type="domain" description="RNase H type-1" evidence="1">
    <location>
        <begin position="145"/>
        <end position="178"/>
    </location>
</feature>
<protein>
    <recommendedName>
        <fullName evidence="1">RNase H type-1 domain-containing protein</fullName>
    </recommendedName>
</protein>
<proteinExistence type="predicted"/>
<evidence type="ECO:0000259" key="1">
    <source>
        <dbReference type="Pfam" id="PF13456"/>
    </source>
</evidence>
<dbReference type="InterPro" id="IPR002156">
    <property type="entry name" value="RNaseH_domain"/>
</dbReference>
<dbReference type="InterPro" id="IPR052929">
    <property type="entry name" value="RNase_H-like_EbsB-rel"/>
</dbReference>
<dbReference type="Pfam" id="PF13456">
    <property type="entry name" value="RVT_3"/>
    <property type="match status" value="1"/>
</dbReference>
<dbReference type="PANTHER" id="PTHR47074">
    <property type="entry name" value="BNAC02G40300D PROTEIN"/>
    <property type="match status" value="1"/>
</dbReference>
<keyword evidence="3" id="KW-1185">Reference proteome</keyword>
<dbReference type="PANTHER" id="PTHR47074:SF11">
    <property type="entry name" value="REVERSE TRANSCRIPTASE-LIKE PROTEIN"/>
    <property type="match status" value="1"/>
</dbReference>
<name>A0A9Q1JRJ8_9CARY</name>
<gene>
    <name evidence="2" type="ORF">Cgig2_011307</name>
</gene>
<organism evidence="2 3">
    <name type="scientific">Carnegiea gigantea</name>
    <dbReference type="NCBI Taxonomy" id="171969"/>
    <lineage>
        <taxon>Eukaryota</taxon>
        <taxon>Viridiplantae</taxon>
        <taxon>Streptophyta</taxon>
        <taxon>Embryophyta</taxon>
        <taxon>Tracheophyta</taxon>
        <taxon>Spermatophyta</taxon>
        <taxon>Magnoliopsida</taxon>
        <taxon>eudicotyledons</taxon>
        <taxon>Gunneridae</taxon>
        <taxon>Pentapetalae</taxon>
        <taxon>Caryophyllales</taxon>
        <taxon>Cactineae</taxon>
        <taxon>Cactaceae</taxon>
        <taxon>Cactoideae</taxon>
        <taxon>Echinocereeae</taxon>
        <taxon>Carnegiea</taxon>
    </lineage>
</organism>
<dbReference type="Proteomes" id="UP001153076">
    <property type="component" value="Unassembled WGS sequence"/>
</dbReference>
<dbReference type="EMBL" id="JAKOGI010000858">
    <property type="protein sequence ID" value="KAJ8429791.1"/>
    <property type="molecule type" value="Genomic_DNA"/>
</dbReference>
<dbReference type="GO" id="GO:0004523">
    <property type="term" value="F:RNA-DNA hybrid ribonuclease activity"/>
    <property type="evidence" value="ECO:0007669"/>
    <property type="project" value="InterPro"/>
</dbReference>